<accession>A0A1G8KY59</accession>
<keyword evidence="6 10" id="KW-1133">Transmembrane helix</keyword>
<evidence type="ECO:0000256" key="7">
    <source>
        <dbReference type="ARBA" id="ARBA00023136"/>
    </source>
</evidence>
<evidence type="ECO:0000256" key="5">
    <source>
        <dbReference type="ARBA" id="ARBA00022692"/>
    </source>
</evidence>
<dbReference type="PANTHER" id="PTHR35011:SF2">
    <property type="entry name" value="2,3-DIKETO-L-GULONATE TRAP TRANSPORTER SMALL PERMEASE PROTEIN YIAM"/>
    <property type="match status" value="1"/>
</dbReference>
<keyword evidence="3" id="KW-1003">Cell membrane</keyword>
<comment type="subcellular location">
    <subcellularLocation>
        <location evidence="1">Cell inner membrane</location>
        <topology evidence="1">Multi-pass membrane protein</topology>
    </subcellularLocation>
</comment>
<dbReference type="InterPro" id="IPR007387">
    <property type="entry name" value="TRAP_DctQ"/>
</dbReference>
<comment type="similarity">
    <text evidence="8">Belongs to the TRAP transporter small permease family.</text>
</comment>
<feature type="transmembrane region" description="Helical" evidence="10">
    <location>
        <begin position="119"/>
        <end position="141"/>
    </location>
</feature>
<dbReference type="PANTHER" id="PTHR35011">
    <property type="entry name" value="2,3-DIKETO-L-GULONATE TRAP TRANSPORTER SMALL PERMEASE PROTEIN YIAM"/>
    <property type="match status" value="1"/>
</dbReference>
<evidence type="ECO:0000313" key="13">
    <source>
        <dbReference type="Proteomes" id="UP000199258"/>
    </source>
</evidence>
<keyword evidence="13" id="KW-1185">Reference proteome</keyword>
<evidence type="ECO:0000256" key="8">
    <source>
        <dbReference type="ARBA" id="ARBA00038436"/>
    </source>
</evidence>
<dbReference type="RefSeq" id="WP_090587247.1">
    <property type="nucleotide sequence ID" value="NZ_FNDT01000012.1"/>
</dbReference>
<feature type="domain" description="Tripartite ATP-independent periplasmic transporters DctQ component" evidence="11">
    <location>
        <begin position="59"/>
        <end position="186"/>
    </location>
</feature>
<protein>
    <submittedName>
        <fullName evidence="12">TRAP-type C4-dicarboxylate transport system, small permease component</fullName>
    </submittedName>
</protein>
<evidence type="ECO:0000259" key="11">
    <source>
        <dbReference type="Pfam" id="PF04290"/>
    </source>
</evidence>
<dbReference type="GO" id="GO:0005886">
    <property type="term" value="C:plasma membrane"/>
    <property type="evidence" value="ECO:0007669"/>
    <property type="project" value="UniProtKB-SubCell"/>
</dbReference>
<reference evidence="12 13" key="1">
    <citation type="submission" date="2016-10" db="EMBL/GenBank/DDBJ databases">
        <authorList>
            <person name="de Groot N.N."/>
        </authorList>
    </citation>
    <scope>NUCLEOTIDE SEQUENCE [LARGE SCALE GENOMIC DNA]</scope>
    <source>
        <strain evidence="12 13">NP_1H</strain>
    </source>
</reference>
<evidence type="ECO:0000256" key="10">
    <source>
        <dbReference type="SAM" id="Phobius"/>
    </source>
</evidence>
<dbReference type="InterPro" id="IPR055348">
    <property type="entry name" value="DctQ"/>
</dbReference>
<evidence type="ECO:0000256" key="1">
    <source>
        <dbReference type="ARBA" id="ARBA00004429"/>
    </source>
</evidence>
<gene>
    <name evidence="12" type="ORF">SAMN04488693_11280</name>
</gene>
<dbReference type="GO" id="GO:0015740">
    <property type="term" value="P:C4-dicarboxylate transport"/>
    <property type="evidence" value="ECO:0007669"/>
    <property type="project" value="TreeGrafter"/>
</dbReference>
<dbReference type="Pfam" id="PF04290">
    <property type="entry name" value="DctQ"/>
    <property type="match status" value="1"/>
</dbReference>
<keyword evidence="7 10" id="KW-0472">Membrane</keyword>
<evidence type="ECO:0000313" key="12">
    <source>
        <dbReference type="EMBL" id="SDI48346.1"/>
    </source>
</evidence>
<keyword evidence="4" id="KW-0997">Cell inner membrane</keyword>
<evidence type="ECO:0000256" key="9">
    <source>
        <dbReference type="SAM" id="MobiDB-lite"/>
    </source>
</evidence>
<proteinExistence type="inferred from homology"/>
<feature type="transmembrane region" description="Helical" evidence="10">
    <location>
        <begin position="48"/>
        <end position="69"/>
    </location>
</feature>
<evidence type="ECO:0000256" key="3">
    <source>
        <dbReference type="ARBA" id="ARBA00022475"/>
    </source>
</evidence>
<evidence type="ECO:0000256" key="6">
    <source>
        <dbReference type="ARBA" id="ARBA00022989"/>
    </source>
</evidence>
<dbReference type="STRING" id="335973.SAMN04488693_11280"/>
<dbReference type="Proteomes" id="UP000199258">
    <property type="component" value="Unassembled WGS sequence"/>
</dbReference>
<feature type="transmembrane region" description="Helical" evidence="10">
    <location>
        <begin position="161"/>
        <end position="183"/>
    </location>
</feature>
<evidence type="ECO:0000256" key="2">
    <source>
        <dbReference type="ARBA" id="ARBA00022448"/>
    </source>
</evidence>
<keyword evidence="5 10" id="KW-0812">Transmembrane</keyword>
<organism evidence="12 13">
    <name type="scientific">Arthrobacter subterraneus</name>
    <dbReference type="NCBI Taxonomy" id="335973"/>
    <lineage>
        <taxon>Bacteria</taxon>
        <taxon>Bacillati</taxon>
        <taxon>Actinomycetota</taxon>
        <taxon>Actinomycetes</taxon>
        <taxon>Micrococcales</taxon>
        <taxon>Micrococcaceae</taxon>
        <taxon>Arthrobacter</taxon>
    </lineage>
</organism>
<dbReference type="OrthoDB" id="3557025at2"/>
<feature type="region of interest" description="Disordered" evidence="9">
    <location>
        <begin position="1"/>
        <end position="29"/>
    </location>
</feature>
<name>A0A1G8KY59_9MICC</name>
<sequence>MSSRSSRADALNENNLSTGAHVPHEPDEPDFAEQRSRLYRGLVNVERVASCGLLVATLGLIVLQVVSRYVFNTPFSWTEELARFALLWFTFVSAGFVMARRIHIAVDLLASKLGRVGTIVLDTFAMTAVVVTAAVMAVAGAEFAAGANRLLAPATSLPMSVVYSAAVTGFALIFLHAALHIYLNIRHPEVVPDAMENLEREAV</sequence>
<keyword evidence="2" id="KW-0813">Transport</keyword>
<evidence type="ECO:0000256" key="4">
    <source>
        <dbReference type="ARBA" id="ARBA00022519"/>
    </source>
</evidence>
<dbReference type="EMBL" id="FNDT01000012">
    <property type="protein sequence ID" value="SDI48346.1"/>
    <property type="molecule type" value="Genomic_DNA"/>
</dbReference>
<dbReference type="GO" id="GO:0022857">
    <property type="term" value="F:transmembrane transporter activity"/>
    <property type="evidence" value="ECO:0007669"/>
    <property type="project" value="TreeGrafter"/>
</dbReference>
<dbReference type="AlphaFoldDB" id="A0A1G8KY59"/>
<feature type="transmembrane region" description="Helical" evidence="10">
    <location>
        <begin position="81"/>
        <end position="99"/>
    </location>
</feature>